<feature type="domain" description="K Homology" evidence="2">
    <location>
        <begin position="1"/>
        <end position="83"/>
    </location>
</feature>
<sequence>MRIGKNRIAVLIGKDGIIKKRIEDELGVKINLDSKTGDCEILPSIDDPNYKPLNVYTGQKVVNAINRGFNPIKAMKLIKENYDLEIFDLLSILGKSEKHIKRIKGRIIGRSGEMRKAIETFADSFVSVYGKTVSVIAVYENLQIARKSINMIIKGIPHHTVLKYLERKYNEKRKEHFRKMYKPEF</sequence>
<dbReference type="NCBIfam" id="TIGR03665">
    <property type="entry name" value="arCOG04150"/>
    <property type="match status" value="1"/>
</dbReference>
<proteinExistence type="predicted"/>
<dbReference type="GO" id="GO:0003723">
    <property type="term" value="F:RNA binding"/>
    <property type="evidence" value="ECO:0007669"/>
    <property type="project" value="UniProtKB-KW"/>
</dbReference>
<organism evidence="3">
    <name type="scientific">marine sediment metagenome</name>
    <dbReference type="NCBI Taxonomy" id="412755"/>
    <lineage>
        <taxon>unclassified sequences</taxon>
        <taxon>metagenomes</taxon>
        <taxon>ecological metagenomes</taxon>
    </lineage>
</organism>
<comment type="caution">
    <text evidence="3">The sequence shown here is derived from an EMBL/GenBank/DDBJ whole genome shotgun (WGS) entry which is preliminary data.</text>
</comment>
<reference evidence="3" key="1">
    <citation type="journal article" date="2015" name="Nature">
        <title>Complex archaea that bridge the gap between prokaryotes and eukaryotes.</title>
        <authorList>
            <person name="Spang A."/>
            <person name="Saw J.H."/>
            <person name="Jorgensen S.L."/>
            <person name="Zaremba-Niedzwiedzka K."/>
            <person name="Martijn J."/>
            <person name="Lind A.E."/>
            <person name="van Eijk R."/>
            <person name="Schleper C."/>
            <person name="Guy L."/>
            <person name="Ettema T.J."/>
        </authorList>
    </citation>
    <scope>NUCLEOTIDE SEQUENCE</scope>
</reference>
<dbReference type="SMART" id="SM00322">
    <property type="entry name" value="KH"/>
    <property type="match status" value="2"/>
</dbReference>
<feature type="domain" description="K Homology" evidence="2">
    <location>
        <begin position="86"/>
        <end position="154"/>
    </location>
</feature>
<dbReference type="AlphaFoldDB" id="A0A0F9V805"/>
<keyword evidence="1" id="KW-0694">RNA-binding</keyword>
<accession>A0A0F9V805</accession>
<dbReference type="PROSITE" id="PS50084">
    <property type="entry name" value="KH_TYPE_1"/>
    <property type="match status" value="1"/>
</dbReference>
<evidence type="ECO:0000259" key="2">
    <source>
        <dbReference type="SMART" id="SM00322"/>
    </source>
</evidence>
<dbReference type="EMBL" id="LAZR01000421">
    <property type="protein sequence ID" value="KKN69681.1"/>
    <property type="molecule type" value="Genomic_DNA"/>
</dbReference>
<dbReference type="Gene3D" id="3.30.1370.10">
    <property type="entry name" value="K Homology domain, type 1"/>
    <property type="match status" value="2"/>
</dbReference>
<dbReference type="InterPro" id="IPR036612">
    <property type="entry name" value="KH_dom_type_1_sf"/>
</dbReference>
<dbReference type="PANTHER" id="PTHR12826:SF13">
    <property type="entry name" value="RNA-BINDING PROTEIN PNO1"/>
    <property type="match status" value="1"/>
</dbReference>
<name>A0A0F9V805_9ZZZZ</name>
<dbReference type="InterPro" id="IPR004087">
    <property type="entry name" value="KH_dom"/>
</dbReference>
<protein>
    <recommendedName>
        <fullName evidence="2">K Homology domain-containing protein</fullName>
    </recommendedName>
</protein>
<dbReference type="InterPro" id="IPR019964">
    <property type="entry name" value="KH_domain_protein_archaea"/>
</dbReference>
<dbReference type="SUPFAM" id="SSF54791">
    <property type="entry name" value="Eukaryotic type KH-domain (KH-domain type I)"/>
    <property type="match status" value="2"/>
</dbReference>
<dbReference type="PANTHER" id="PTHR12826">
    <property type="entry name" value="RIBONUCLEASE Y"/>
    <property type="match status" value="1"/>
</dbReference>
<evidence type="ECO:0000256" key="1">
    <source>
        <dbReference type="ARBA" id="ARBA00022884"/>
    </source>
</evidence>
<dbReference type="Pfam" id="PF22891">
    <property type="entry name" value="KH_PNO1_2nd"/>
    <property type="match status" value="1"/>
</dbReference>
<gene>
    <name evidence="3" type="ORF">LCGC14_0438710</name>
</gene>
<dbReference type="InterPro" id="IPR055211">
    <property type="entry name" value="KH_PNO1_2nd"/>
</dbReference>
<evidence type="ECO:0000313" key="3">
    <source>
        <dbReference type="EMBL" id="KKN69681.1"/>
    </source>
</evidence>